<evidence type="ECO:0000313" key="1">
    <source>
        <dbReference type="EMBL" id="SDP78507.1"/>
    </source>
</evidence>
<accession>A0A1H0VJ19</accession>
<keyword evidence="2" id="KW-1185">Reference proteome</keyword>
<proteinExistence type="predicted"/>
<name>A0A1H0VJ19_9BACI</name>
<dbReference type="Proteomes" id="UP000199159">
    <property type="component" value="Unassembled WGS sequence"/>
</dbReference>
<dbReference type="EMBL" id="FNJU01000007">
    <property type="protein sequence ID" value="SDP78507.1"/>
    <property type="molecule type" value="Genomic_DNA"/>
</dbReference>
<sequence length="84" mass="10024">MSFDDYERFLDTLERAQSAIFKAQALNNPESMQKAEYALALSKKYLREIEEQLVEIEEIDRNDIQRKKEHIKHLSEAFESIRAY</sequence>
<dbReference type="AlphaFoldDB" id="A0A1H0VJ19"/>
<gene>
    <name evidence="1" type="ORF">SAMN05216565_1072</name>
</gene>
<organism evidence="1 2">
    <name type="scientific">Litchfieldia salsa</name>
    <dbReference type="NCBI Taxonomy" id="930152"/>
    <lineage>
        <taxon>Bacteria</taxon>
        <taxon>Bacillati</taxon>
        <taxon>Bacillota</taxon>
        <taxon>Bacilli</taxon>
        <taxon>Bacillales</taxon>
        <taxon>Bacillaceae</taxon>
        <taxon>Litchfieldia</taxon>
    </lineage>
</organism>
<protein>
    <submittedName>
        <fullName evidence="1">Uncharacterized protein</fullName>
    </submittedName>
</protein>
<dbReference type="RefSeq" id="WP_090855480.1">
    <property type="nucleotide sequence ID" value="NZ_FNJU01000007.1"/>
</dbReference>
<reference evidence="2" key="1">
    <citation type="submission" date="2016-10" db="EMBL/GenBank/DDBJ databases">
        <authorList>
            <person name="Varghese N."/>
            <person name="Submissions S."/>
        </authorList>
    </citation>
    <scope>NUCLEOTIDE SEQUENCE [LARGE SCALE GENOMIC DNA]</scope>
    <source>
        <strain evidence="2">IBRC-M10078</strain>
    </source>
</reference>
<evidence type="ECO:0000313" key="2">
    <source>
        <dbReference type="Proteomes" id="UP000199159"/>
    </source>
</evidence>